<dbReference type="InterPro" id="IPR012338">
    <property type="entry name" value="Beta-lactam/transpept-like"/>
</dbReference>
<dbReference type="EC" id="3.-.-.-" evidence="2"/>
<name>A0ABV5STI6_9MICO</name>
<evidence type="ECO:0000313" key="2">
    <source>
        <dbReference type="EMBL" id="MFB9643661.1"/>
    </source>
</evidence>
<dbReference type="Proteomes" id="UP001589667">
    <property type="component" value="Unassembled WGS sequence"/>
</dbReference>
<organism evidence="2 3">
    <name type="scientific">Agromyces lapidis</name>
    <dbReference type="NCBI Taxonomy" id="279574"/>
    <lineage>
        <taxon>Bacteria</taxon>
        <taxon>Bacillati</taxon>
        <taxon>Actinomycetota</taxon>
        <taxon>Actinomycetes</taxon>
        <taxon>Micrococcales</taxon>
        <taxon>Microbacteriaceae</taxon>
        <taxon>Agromyces</taxon>
    </lineage>
</organism>
<dbReference type="PANTHER" id="PTHR43283">
    <property type="entry name" value="BETA-LACTAMASE-RELATED"/>
    <property type="match status" value="1"/>
</dbReference>
<sequence>MPTFDAAFDWTRAHVASGVLPTAVLGIADAHGVVALEAFGAASVDDHYPLFSVTKPITGLAALSLVEEGRLTPTTPLARALPEFAALRPDEVQLHHLVSHTSGIPEPAMDVPDLRAALLAGGRDFAAGTAARYSTIAFEGVAALIAHATGEPWERRFDEIARRADATGLTFDRASSRHSPVDAAEYGLDWDVYAGQRNPGGGAFGRAGDLLSLGSALLRDDGAVVSPLAVEAMRRPVTVDIPRLGSYTVERGRDFAFAWNLPNADPGLLTRDTYGHAGWAGTEFWITPSLGVCFVLLTNRAGLDRFAYDDAELHNLVAAAASRG</sequence>
<dbReference type="Gene3D" id="3.40.710.10">
    <property type="entry name" value="DD-peptidase/beta-lactamase superfamily"/>
    <property type="match status" value="1"/>
</dbReference>
<protein>
    <submittedName>
        <fullName evidence="2">Serine hydrolase domain-containing protein</fullName>
        <ecNumber evidence="2">3.-.-.-</ecNumber>
    </submittedName>
</protein>
<dbReference type="RefSeq" id="WP_157425426.1">
    <property type="nucleotide sequence ID" value="NZ_BAAANI010000003.1"/>
</dbReference>
<keyword evidence="2" id="KW-0378">Hydrolase</keyword>
<comment type="caution">
    <text evidence="2">The sequence shown here is derived from an EMBL/GenBank/DDBJ whole genome shotgun (WGS) entry which is preliminary data.</text>
</comment>
<reference evidence="2 3" key="1">
    <citation type="submission" date="2024-09" db="EMBL/GenBank/DDBJ databases">
        <authorList>
            <person name="Sun Q."/>
            <person name="Mori K."/>
        </authorList>
    </citation>
    <scope>NUCLEOTIDE SEQUENCE [LARGE SCALE GENOMIC DNA]</scope>
    <source>
        <strain evidence="2 3">JCM 14321</strain>
    </source>
</reference>
<dbReference type="Pfam" id="PF00144">
    <property type="entry name" value="Beta-lactamase"/>
    <property type="match status" value="1"/>
</dbReference>
<dbReference type="InterPro" id="IPR001466">
    <property type="entry name" value="Beta-lactam-related"/>
</dbReference>
<keyword evidence="3" id="KW-1185">Reference proteome</keyword>
<dbReference type="InterPro" id="IPR050789">
    <property type="entry name" value="Diverse_Enzym_Activities"/>
</dbReference>
<feature type="domain" description="Beta-lactamase-related" evidence="1">
    <location>
        <begin position="11"/>
        <end position="317"/>
    </location>
</feature>
<gene>
    <name evidence="2" type="ORF">ACFFQV_15315</name>
</gene>
<dbReference type="GO" id="GO:0016787">
    <property type="term" value="F:hydrolase activity"/>
    <property type="evidence" value="ECO:0007669"/>
    <property type="project" value="UniProtKB-KW"/>
</dbReference>
<proteinExistence type="predicted"/>
<dbReference type="EMBL" id="JBHMBL010000003">
    <property type="protein sequence ID" value="MFB9643661.1"/>
    <property type="molecule type" value="Genomic_DNA"/>
</dbReference>
<evidence type="ECO:0000313" key="3">
    <source>
        <dbReference type="Proteomes" id="UP001589667"/>
    </source>
</evidence>
<evidence type="ECO:0000259" key="1">
    <source>
        <dbReference type="Pfam" id="PF00144"/>
    </source>
</evidence>
<accession>A0ABV5STI6</accession>
<dbReference type="SUPFAM" id="SSF56601">
    <property type="entry name" value="beta-lactamase/transpeptidase-like"/>
    <property type="match status" value="1"/>
</dbReference>